<keyword evidence="8" id="KW-0479">Metal-binding</keyword>
<dbReference type="AlphaFoldDB" id="A0A0F3NC72"/>
<evidence type="ECO:0000256" key="7">
    <source>
        <dbReference type="ARBA" id="ARBA00023163"/>
    </source>
</evidence>
<evidence type="ECO:0000313" key="11">
    <source>
        <dbReference type="Proteomes" id="UP000033546"/>
    </source>
</evidence>
<evidence type="ECO:0000256" key="3">
    <source>
        <dbReference type="ARBA" id="ARBA00022771"/>
    </source>
</evidence>
<keyword evidence="3 8" id="KW-0863">Zinc-finger</keyword>
<protein>
    <recommendedName>
        <fullName evidence="8">Transcriptional repressor NrdR</fullName>
    </recommendedName>
</protein>
<comment type="similarity">
    <text evidence="8">Belongs to the NrdR family.</text>
</comment>
<name>A0A0F3NC72_9RICK</name>
<dbReference type="GO" id="GO:0008270">
    <property type="term" value="F:zinc ion binding"/>
    <property type="evidence" value="ECO:0007669"/>
    <property type="project" value="UniProtKB-UniRule"/>
</dbReference>
<dbReference type="PATRIC" id="fig|1359167.3.peg.598"/>
<dbReference type="PANTHER" id="PTHR30455:SF2">
    <property type="entry name" value="TRANSCRIPTIONAL REPRESSOR NRDR"/>
    <property type="match status" value="1"/>
</dbReference>
<evidence type="ECO:0000313" key="10">
    <source>
        <dbReference type="EMBL" id="KJV65668.1"/>
    </source>
</evidence>
<comment type="function">
    <text evidence="8">Negatively regulates transcription of bacterial ribonucleotide reductase nrd genes and operons by binding to NrdR-boxes.</text>
</comment>
<organism evidence="10 11">
    <name type="scientific">Ehrlichia cf. muris str. EmCRT</name>
    <dbReference type="NCBI Taxonomy" id="1359167"/>
    <lineage>
        <taxon>Bacteria</taxon>
        <taxon>Pseudomonadati</taxon>
        <taxon>Pseudomonadota</taxon>
        <taxon>Alphaproteobacteria</taxon>
        <taxon>Rickettsiales</taxon>
        <taxon>Anaplasmataceae</taxon>
        <taxon>Ehrlichia</taxon>
    </lineage>
</organism>
<keyword evidence="4 8" id="KW-0067">ATP-binding</keyword>
<dbReference type="GO" id="GO:0005524">
    <property type="term" value="F:ATP binding"/>
    <property type="evidence" value="ECO:0007669"/>
    <property type="project" value="UniProtKB-UniRule"/>
</dbReference>
<dbReference type="PROSITE" id="PS51161">
    <property type="entry name" value="ATP_CONE"/>
    <property type="match status" value="1"/>
</dbReference>
<comment type="cofactor">
    <cofactor evidence="8">
        <name>Zn(2+)</name>
        <dbReference type="ChEBI" id="CHEBI:29105"/>
    </cofactor>
    <text evidence="8">Binds 1 zinc ion.</text>
</comment>
<sequence length="153" mass="17682">MKCPFCNSNNTQVKDSRSIEDDMLIRRRRSCIVCHSRFTTTEKLLLRSFMVVKKNGETELFNKQKLLSSILIATKKRPVSHEGINMMVNNILYELEGKKENAIPTNVIGKMVMDNLFKLDKVAYVRFASVYMNFKNINDFSNIIAKIINEKAP</sequence>
<evidence type="ECO:0000256" key="4">
    <source>
        <dbReference type="ARBA" id="ARBA00022840"/>
    </source>
</evidence>
<dbReference type="Proteomes" id="UP000033546">
    <property type="component" value="Unassembled WGS sequence"/>
</dbReference>
<evidence type="ECO:0000256" key="1">
    <source>
        <dbReference type="ARBA" id="ARBA00022491"/>
    </source>
</evidence>
<dbReference type="HAMAP" id="MF_00440">
    <property type="entry name" value="NrdR"/>
    <property type="match status" value="1"/>
</dbReference>
<keyword evidence="5 8" id="KW-0805">Transcription regulation</keyword>
<dbReference type="Pfam" id="PF03477">
    <property type="entry name" value="ATP-cone"/>
    <property type="match status" value="1"/>
</dbReference>
<evidence type="ECO:0000256" key="6">
    <source>
        <dbReference type="ARBA" id="ARBA00023125"/>
    </source>
</evidence>
<dbReference type="GO" id="GO:0045892">
    <property type="term" value="P:negative regulation of DNA-templated transcription"/>
    <property type="evidence" value="ECO:0007669"/>
    <property type="project" value="UniProtKB-UniRule"/>
</dbReference>
<dbReference type="EMBL" id="LANU01000002">
    <property type="protein sequence ID" value="KJV65668.1"/>
    <property type="molecule type" value="Genomic_DNA"/>
</dbReference>
<gene>
    <name evidence="8 10" type="primary">nrdR</name>
    <name evidence="10" type="ORF">EMUCRT_0619</name>
</gene>
<dbReference type="InterPro" id="IPR055173">
    <property type="entry name" value="NrdR-like_N"/>
</dbReference>
<dbReference type="Pfam" id="PF22811">
    <property type="entry name" value="Zn_ribbon_NrdR"/>
    <property type="match status" value="1"/>
</dbReference>
<keyword evidence="6 8" id="KW-0238">DNA-binding</keyword>
<keyword evidence="7 8" id="KW-0804">Transcription</keyword>
<evidence type="ECO:0000256" key="8">
    <source>
        <dbReference type="HAMAP-Rule" id="MF_00440"/>
    </source>
</evidence>
<accession>A0A0F3NC72</accession>
<dbReference type="NCBIfam" id="TIGR00244">
    <property type="entry name" value="transcriptional regulator NrdR"/>
    <property type="match status" value="1"/>
</dbReference>
<keyword evidence="1 8" id="KW-0678">Repressor</keyword>
<proteinExistence type="inferred from homology"/>
<keyword evidence="2 8" id="KW-0547">Nucleotide-binding</keyword>
<feature type="zinc finger region" evidence="8">
    <location>
        <begin position="3"/>
        <end position="34"/>
    </location>
</feature>
<dbReference type="GO" id="GO:0003677">
    <property type="term" value="F:DNA binding"/>
    <property type="evidence" value="ECO:0007669"/>
    <property type="project" value="UniProtKB-KW"/>
</dbReference>
<dbReference type="PANTHER" id="PTHR30455">
    <property type="entry name" value="TRANSCRIPTIONAL REPRESSOR NRDR"/>
    <property type="match status" value="1"/>
</dbReference>
<dbReference type="InterPro" id="IPR005144">
    <property type="entry name" value="ATP-cone_dom"/>
</dbReference>
<feature type="domain" description="ATP-cone" evidence="9">
    <location>
        <begin position="49"/>
        <end position="139"/>
    </location>
</feature>
<comment type="caution">
    <text evidence="10">The sequence shown here is derived from an EMBL/GenBank/DDBJ whole genome shotgun (WGS) entry which is preliminary data.</text>
</comment>
<reference evidence="10 11" key="1">
    <citation type="submission" date="2015-02" db="EMBL/GenBank/DDBJ databases">
        <title>Genome Sequencing of Rickettsiales.</title>
        <authorList>
            <person name="Daugherty S.C."/>
            <person name="Su Q."/>
            <person name="Abolude K."/>
            <person name="Beier-Sexton M."/>
            <person name="Carlyon J.A."/>
            <person name="Carter R."/>
            <person name="Day N.P."/>
            <person name="Dumler S.J."/>
            <person name="Dyachenko V."/>
            <person name="Godinez A."/>
            <person name="Kurtti T.J."/>
            <person name="Lichay M."/>
            <person name="Mullins K.E."/>
            <person name="Ott S."/>
            <person name="Pappas-Brown V."/>
            <person name="Paris D.H."/>
            <person name="Patel P."/>
            <person name="Richards A.L."/>
            <person name="Sadzewicz L."/>
            <person name="Sears K."/>
            <person name="Seidman D."/>
            <person name="Sengamalay N."/>
            <person name="Stenos J."/>
            <person name="Tallon L.J."/>
            <person name="Vincent G."/>
            <person name="Fraser C.M."/>
            <person name="Munderloh U."/>
            <person name="Dunning-Hotopp J.C."/>
        </authorList>
    </citation>
    <scope>NUCLEOTIDE SEQUENCE [LARGE SCALE GENOMIC DNA]</scope>
    <source>
        <strain evidence="10 11">EmCRT</strain>
    </source>
</reference>
<evidence type="ECO:0000259" key="9">
    <source>
        <dbReference type="PROSITE" id="PS51161"/>
    </source>
</evidence>
<keyword evidence="8" id="KW-0862">Zinc</keyword>
<evidence type="ECO:0000256" key="5">
    <source>
        <dbReference type="ARBA" id="ARBA00023015"/>
    </source>
</evidence>
<dbReference type="RefSeq" id="WP_045804920.1">
    <property type="nucleotide sequence ID" value="NZ_LANU01000002.1"/>
</dbReference>
<evidence type="ECO:0000256" key="2">
    <source>
        <dbReference type="ARBA" id="ARBA00022741"/>
    </source>
</evidence>
<dbReference type="InterPro" id="IPR003796">
    <property type="entry name" value="RNR_NrdR-like"/>
</dbReference>